<dbReference type="PROSITE" id="PS50109">
    <property type="entry name" value="HIS_KIN"/>
    <property type="match status" value="1"/>
</dbReference>
<dbReference type="Gene3D" id="3.40.50.2300">
    <property type="match status" value="1"/>
</dbReference>
<feature type="transmembrane region" description="Helical" evidence="8">
    <location>
        <begin position="330"/>
        <end position="351"/>
    </location>
</feature>
<dbReference type="InterPro" id="IPR001789">
    <property type="entry name" value="Sig_transdc_resp-reg_receiver"/>
</dbReference>
<comment type="catalytic activity">
    <reaction evidence="1">
        <text>ATP + protein L-histidine = ADP + protein N-phospho-L-histidine.</text>
        <dbReference type="EC" id="2.7.13.3"/>
    </reaction>
</comment>
<evidence type="ECO:0000259" key="11">
    <source>
        <dbReference type="PROSITE" id="PS50110"/>
    </source>
</evidence>
<organism evidence="12 13">
    <name type="scientific">Aquimarina gracilis</name>
    <dbReference type="NCBI Taxonomy" id="874422"/>
    <lineage>
        <taxon>Bacteria</taxon>
        <taxon>Pseudomonadati</taxon>
        <taxon>Bacteroidota</taxon>
        <taxon>Flavobacteriia</taxon>
        <taxon>Flavobacteriales</taxon>
        <taxon>Flavobacteriaceae</taxon>
        <taxon>Aquimarina</taxon>
    </lineage>
</organism>
<dbReference type="SMART" id="SM00342">
    <property type="entry name" value="HTH_ARAC"/>
    <property type="match status" value="1"/>
</dbReference>
<dbReference type="Proteomes" id="UP001327027">
    <property type="component" value="Unassembled WGS sequence"/>
</dbReference>
<keyword evidence="3 7" id="KW-0597">Phosphoprotein</keyword>
<dbReference type="SUPFAM" id="SSF46689">
    <property type="entry name" value="Homeodomain-like"/>
    <property type="match status" value="1"/>
</dbReference>
<evidence type="ECO:0000259" key="10">
    <source>
        <dbReference type="PROSITE" id="PS50109"/>
    </source>
</evidence>
<dbReference type="InterPro" id="IPR018062">
    <property type="entry name" value="HTH_AraC-typ_CS"/>
</dbReference>
<keyword evidence="5" id="KW-0238">DNA-binding</keyword>
<dbReference type="Pfam" id="PF07695">
    <property type="entry name" value="7TMR-DISM_7TM"/>
    <property type="match status" value="1"/>
</dbReference>
<dbReference type="InterPro" id="IPR036097">
    <property type="entry name" value="HisK_dim/P_sf"/>
</dbReference>
<dbReference type="InterPro" id="IPR018060">
    <property type="entry name" value="HTH_AraC"/>
</dbReference>
<name>A0ABU5ZZC4_9FLAO</name>
<feature type="domain" description="Histidine kinase" evidence="10">
    <location>
        <begin position="428"/>
        <end position="641"/>
    </location>
</feature>
<dbReference type="Gene3D" id="1.10.10.60">
    <property type="entry name" value="Homeodomain-like"/>
    <property type="match status" value="1"/>
</dbReference>
<dbReference type="Gene3D" id="1.10.287.130">
    <property type="match status" value="1"/>
</dbReference>
<dbReference type="RefSeq" id="WP_324181201.1">
    <property type="nucleotide sequence ID" value="NZ_BAABAW010000025.1"/>
</dbReference>
<keyword evidence="8" id="KW-1133">Transmembrane helix</keyword>
<protein>
    <recommendedName>
        <fullName evidence="2">histidine kinase</fullName>
        <ecNumber evidence="2">2.7.13.3</ecNumber>
    </recommendedName>
</protein>
<evidence type="ECO:0000256" key="1">
    <source>
        <dbReference type="ARBA" id="ARBA00000085"/>
    </source>
</evidence>
<dbReference type="PANTHER" id="PTHR43547:SF2">
    <property type="entry name" value="HYBRID SIGNAL TRANSDUCTION HISTIDINE KINASE C"/>
    <property type="match status" value="1"/>
</dbReference>
<evidence type="ECO:0000256" key="8">
    <source>
        <dbReference type="SAM" id="Phobius"/>
    </source>
</evidence>
<evidence type="ECO:0000313" key="12">
    <source>
        <dbReference type="EMBL" id="MEB3347175.1"/>
    </source>
</evidence>
<feature type="transmembrane region" description="Helical" evidence="8">
    <location>
        <begin position="232"/>
        <end position="256"/>
    </location>
</feature>
<dbReference type="CDD" id="cd00082">
    <property type="entry name" value="HisKA"/>
    <property type="match status" value="1"/>
</dbReference>
<evidence type="ECO:0000259" key="9">
    <source>
        <dbReference type="PROSITE" id="PS01124"/>
    </source>
</evidence>
<feature type="transmembrane region" description="Helical" evidence="8">
    <location>
        <begin position="262"/>
        <end position="282"/>
    </location>
</feature>
<gene>
    <name evidence="12" type="ORF">U6A24_17000</name>
</gene>
<dbReference type="PROSITE" id="PS50110">
    <property type="entry name" value="RESPONSE_REGULATORY"/>
    <property type="match status" value="1"/>
</dbReference>
<dbReference type="Pfam" id="PF00512">
    <property type="entry name" value="HisKA"/>
    <property type="match status" value="1"/>
</dbReference>
<dbReference type="InterPro" id="IPR036890">
    <property type="entry name" value="HATPase_C_sf"/>
</dbReference>
<dbReference type="SUPFAM" id="SSF52172">
    <property type="entry name" value="CheY-like"/>
    <property type="match status" value="1"/>
</dbReference>
<proteinExistence type="predicted"/>
<evidence type="ECO:0000256" key="6">
    <source>
        <dbReference type="ARBA" id="ARBA00023163"/>
    </source>
</evidence>
<feature type="transmembrane region" description="Helical" evidence="8">
    <location>
        <begin position="203"/>
        <end position="225"/>
    </location>
</feature>
<comment type="caution">
    <text evidence="12">The sequence shown here is derived from an EMBL/GenBank/DDBJ whole genome shotgun (WGS) entry which is preliminary data.</text>
</comment>
<evidence type="ECO:0000256" key="5">
    <source>
        <dbReference type="ARBA" id="ARBA00023125"/>
    </source>
</evidence>
<dbReference type="SUPFAM" id="SSF55874">
    <property type="entry name" value="ATPase domain of HSP90 chaperone/DNA topoisomerase II/histidine kinase"/>
    <property type="match status" value="1"/>
</dbReference>
<keyword evidence="6" id="KW-0804">Transcription</keyword>
<evidence type="ECO:0000256" key="4">
    <source>
        <dbReference type="ARBA" id="ARBA00023015"/>
    </source>
</evidence>
<keyword evidence="4" id="KW-0805">Transcription regulation</keyword>
<evidence type="ECO:0000256" key="3">
    <source>
        <dbReference type="ARBA" id="ARBA00022553"/>
    </source>
</evidence>
<dbReference type="InterPro" id="IPR003661">
    <property type="entry name" value="HisK_dim/P_dom"/>
</dbReference>
<dbReference type="Pfam" id="PF12833">
    <property type="entry name" value="HTH_18"/>
    <property type="match status" value="1"/>
</dbReference>
<evidence type="ECO:0000256" key="2">
    <source>
        <dbReference type="ARBA" id="ARBA00012438"/>
    </source>
</evidence>
<dbReference type="InterPro" id="IPR005467">
    <property type="entry name" value="His_kinase_dom"/>
</dbReference>
<dbReference type="SMART" id="SM00448">
    <property type="entry name" value="REC"/>
    <property type="match status" value="1"/>
</dbReference>
<dbReference type="InterPro" id="IPR011006">
    <property type="entry name" value="CheY-like_superfamily"/>
</dbReference>
<dbReference type="InterPro" id="IPR011623">
    <property type="entry name" value="7TMR_DISM_rcpt_extracell_dom1"/>
</dbReference>
<dbReference type="PROSITE" id="PS01124">
    <property type="entry name" value="HTH_ARAC_FAMILY_2"/>
    <property type="match status" value="1"/>
</dbReference>
<feature type="domain" description="HTH araC/xylS-type" evidence="9">
    <location>
        <begin position="828"/>
        <end position="927"/>
    </location>
</feature>
<keyword evidence="13" id="KW-1185">Reference proteome</keyword>
<keyword evidence="8" id="KW-0472">Membrane</keyword>
<evidence type="ECO:0000313" key="13">
    <source>
        <dbReference type="Proteomes" id="UP001327027"/>
    </source>
</evidence>
<dbReference type="SUPFAM" id="SSF47384">
    <property type="entry name" value="Homodimeric domain of signal transducing histidine kinase"/>
    <property type="match status" value="1"/>
</dbReference>
<accession>A0ABU5ZZC4</accession>
<feature type="transmembrane region" description="Helical" evidence="8">
    <location>
        <begin position="302"/>
        <end position="324"/>
    </location>
</feature>
<dbReference type="PRINTS" id="PR00344">
    <property type="entry name" value="BCTRLSENSOR"/>
</dbReference>
<dbReference type="InterPro" id="IPR009057">
    <property type="entry name" value="Homeodomain-like_sf"/>
</dbReference>
<dbReference type="InterPro" id="IPR004358">
    <property type="entry name" value="Sig_transdc_His_kin-like_C"/>
</dbReference>
<sequence length="928" mass="107898">MNFKCLKLKTLAVRELVVISFLFLFFGKSFSQEKIRVKPDTNYTIELERYSKPITRDSLTIQQAIFLNFSKEPIDNPIVGKDHWARFQIEVNQIQVESIDFVFSQSDELILYIPQVGGGYKQYQTGLLIFEKPIVEFNDASKIHVTTKNIDFDKHFYVKNTPLSFFGYNAVYSDFLLTAYRSSPTFYQDEQRKVIQDNENFEFIFAMLIGMIVISFIFMMIHFLIIKKVYFLYYSLYMFCLIFNYGYRTFFFYNFYAEVKPILYFYFNQNGQLLAQLFYMFFYRSFIEIKLNYPKLNKVNNWTIVCFIGVIVFYNSMIIINPYWSDHLLFMSSAIYLITLVNFGYLIYAFLKKNTIETRIITIGTICLIIGYIVAIKSNFFILVPIVAIEAAIFMSVLSYLDLKKYKIVLESKKEKEMNALKSEFYTNITHEFRTPLTLISLPIQEKLESQSLSEKDQADFEMIQRNNQRLLGLVDQLLQISKAESGLQKLQIQKGNVLKVIKILANTFFYTAKQSGIKFTINIDKTVKETWFDKDIVEKVTMNLLSNAMKYTPDKGQISCNATVKKKVLYLEVKNTGQGLSIEQAKKVFDRFYQVDEHQPGSGIGLSLVKELVKLHKGKISVESEPNIWTVFKVELAVGRNDFKASDMAIDNDVITFSTTIANKSIEKNLKTANYSELPIVLIVEDNEDLRMLLNKTFIDEYKVFEAENGEKGIKLAQKYIPDLIISDVMMPIKDGIELTNELKNDERTSHIPIILLTAKVGEEHELKGIQTGADDYIIKPFNKAILTYKVNNIISGRQKIRELYQKESEIQPGIIAVNSVEEKFWNKTKEILNTRLKDSSFTANEFCKEMNMSRMTLHRKLRSLTGLSTTEFINNERLKIATHFLKNSDLHISEIATDVGFDTISYFNKCFKETYQCTPTEYREKV</sequence>
<dbReference type="SMART" id="SM00387">
    <property type="entry name" value="HATPase_c"/>
    <property type="match status" value="1"/>
</dbReference>
<dbReference type="EMBL" id="JAYKLX010000008">
    <property type="protein sequence ID" value="MEB3347175.1"/>
    <property type="molecule type" value="Genomic_DNA"/>
</dbReference>
<dbReference type="InterPro" id="IPR003594">
    <property type="entry name" value="HATPase_dom"/>
</dbReference>
<dbReference type="PANTHER" id="PTHR43547">
    <property type="entry name" value="TWO-COMPONENT HISTIDINE KINASE"/>
    <property type="match status" value="1"/>
</dbReference>
<dbReference type="Gene3D" id="3.30.565.10">
    <property type="entry name" value="Histidine kinase-like ATPase, C-terminal domain"/>
    <property type="match status" value="1"/>
</dbReference>
<reference evidence="12 13" key="1">
    <citation type="journal article" date="2013" name="Int. J. Syst. Evol. Microbiol.">
        <title>Aquimarina gracilis sp. nov., isolated from the gut microflora of a mussel, Mytilus coruscus, and emended description of Aquimarina spongiae.</title>
        <authorList>
            <person name="Park S.C."/>
            <person name="Choe H.N."/>
            <person name="Baik K.S."/>
            <person name="Seong C.N."/>
        </authorList>
    </citation>
    <scope>NUCLEOTIDE SEQUENCE [LARGE SCALE GENOMIC DNA]</scope>
    <source>
        <strain evidence="12 13">PSC32</strain>
    </source>
</reference>
<dbReference type="Pfam" id="PF00072">
    <property type="entry name" value="Response_reg"/>
    <property type="match status" value="1"/>
</dbReference>
<feature type="transmembrane region" description="Helical" evidence="8">
    <location>
        <begin position="358"/>
        <end position="376"/>
    </location>
</feature>
<dbReference type="Pfam" id="PF02518">
    <property type="entry name" value="HATPase_c"/>
    <property type="match status" value="1"/>
</dbReference>
<keyword evidence="8" id="KW-0812">Transmembrane</keyword>
<dbReference type="EC" id="2.7.13.3" evidence="2"/>
<feature type="domain" description="Response regulatory" evidence="11">
    <location>
        <begin position="681"/>
        <end position="796"/>
    </location>
</feature>
<feature type="modified residue" description="4-aspartylphosphate" evidence="7">
    <location>
        <position position="729"/>
    </location>
</feature>
<dbReference type="SMART" id="SM00388">
    <property type="entry name" value="HisKA"/>
    <property type="match status" value="1"/>
</dbReference>
<dbReference type="PROSITE" id="PS00041">
    <property type="entry name" value="HTH_ARAC_FAMILY_1"/>
    <property type="match status" value="1"/>
</dbReference>
<dbReference type="CDD" id="cd17574">
    <property type="entry name" value="REC_OmpR"/>
    <property type="match status" value="1"/>
</dbReference>
<evidence type="ECO:0000256" key="7">
    <source>
        <dbReference type="PROSITE-ProRule" id="PRU00169"/>
    </source>
</evidence>